<comment type="caution">
    <text evidence="3">The sequence shown here is derived from an EMBL/GenBank/DDBJ whole genome shotgun (WGS) entry which is preliminary data.</text>
</comment>
<reference evidence="3 4" key="1">
    <citation type="submission" date="2019-08" db="EMBL/GenBank/DDBJ databases">
        <title>The genome of the soybean aphid Biotype 1, its phylome, world population structure and adaptation to the North American continent.</title>
        <authorList>
            <person name="Giordano R."/>
            <person name="Donthu R.K."/>
            <person name="Hernandez A.G."/>
            <person name="Wright C.L."/>
            <person name="Zimin A.V."/>
        </authorList>
    </citation>
    <scope>NUCLEOTIDE SEQUENCE [LARGE SCALE GENOMIC DNA]</scope>
    <source>
        <tissue evidence="3">Whole aphids</tissue>
    </source>
</reference>
<keyword evidence="2" id="KW-0732">Signal</keyword>
<evidence type="ECO:0000313" key="3">
    <source>
        <dbReference type="EMBL" id="KAE9530654.1"/>
    </source>
</evidence>
<sequence>MSHTHFRAVRLVILYLTFIKQFSCKNVIVSPAAAARARPSLCYERSRLRLRAAHGKRVRLVVPATVCVCVCVCVRARAQRVSHTILRLHRSTSVRRQFTCDDDVPPPPPPQTPRRPQLPRCLRPSLFTTIIIFYHTPNALETVPIIIIGVGGYRRLFYLIVRVWTCPAAVASAHF</sequence>
<feature type="region of interest" description="Disordered" evidence="1">
    <location>
        <begin position="99"/>
        <end position="118"/>
    </location>
</feature>
<dbReference type="AlphaFoldDB" id="A0A6G0TDV1"/>
<evidence type="ECO:0000256" key="1">
    <source>
        <dbReference type="SAM" id="MobiDB-lite"/>
    </source>
</evidence>
<feature type="chain" id="PRO_5026263381" description="Secreted protein" evidence="2">
    <location>
        <begin position="25"/>
        <end position="175"/>
    </location>
</feature>
<evidence type="ECO:0000256" key="2">
    <source>
        <dbReference type="SAM" id="SignalP"/>
    </source>
</evidence>
<protein>
    <recommendedName>
        <fullName evidence="5">Secreted protein</fullName>
    </recommendedName>
</protein>
<accession>A0A6G0TDV1</accession>
<proteinExistence type="predicted"/>
<feature type="signal peptide" evidence="2">
    <location>
        <begin position="1"/>
        <end position="24"/>
    </location>
</feature>
<evidence type="ECO:0008006" key="5">
    <source>
        <dbReference type="Google" id="ProtNLM"/>
    </source>
</evidence>
<evidence type="ECO:0000313" key="4">
    <source>
        <dbReference type="Proteomes" id="UP000475862"/>
    </source>
</evidence>
<keyword evidence="4" id="KW-1185">Reference proteome</keyword>
<organism evidence="3 4">
    <name type="scientific">Aphis glycines</name>
    <name type="common">Soybean aphid</name>
    <dbReference type="NCBI Taxonomy" id="307491"/>
    <lineage>
        <taxon>Eukaryota</taxon>
        <taxon>Metazoa</taxon>
        <taxon>Ecdysozoa</taxon>
        <taxon>Arthropoda</taxon>
        <taxon>Hexapoda</taxon>
        <taxon>Insecta</taxon>
        <taxon>Pterygota</taxon>
        <taxon>Neoptera</taxon>
        <taxon>Paraneoptera</taxon>
        <taxon>Hemiptera</taxon>
        <taxon>Sternorrhyncha</taxon>
        <taxon>Aphidomorpha</taxon>
        <taxon>Aphidoidea</taxon>
        <taxon>Aphididae</taxon>
        <taxon>Aphidini</taxon>
        <taxon>Aphis</taxon>
        <taxon>Aphis</taxon>
    </lineage>
</organism>
<gene>
    <name evidence="3" type="ORF">AGLY_011116</name>
</gene>
<dbReference type="EMBL" id="VYZN01000042">
    <property type="protein sequence ID" value="KAE9530654.1"/>
    <property type="molecule type" value="Genomic_DNA"/>
</dbReference>
<dbReference type="Proteomes" id="UP000475862">
    <property type="component" value="Unassembled WGS sequence"/>
</dbReference>
<name>A0A6G0TDV1_APHGL</name>